<organism evidence="4 5">
    <name type="scientific">Phototrophicus methaneseepsis</name>
    <dbReference type="NCBI Taxonomy" id="2710758"/>
    <lineage>
        <taxon>Bacteria</taxon>
        <taxon>Bacillati</taxon>
        <taxon>Chloroflexota</taxon>
        <taxon>Candidatus Thermofontia</taxon>
        <taxon>Phototrophicales</taxon>
        <taxon>Phototrophicaceae</taxon>
        <taxon>Phototrophicus</taxon>
    </lineage>
</organism>
<gene>
    <name evidence="4" type="ORF">G4Y79_16460</name>
</gene>
<evidence type="ECO:0000313" key="4">
    <source>
        <dbReference type="EMBL" id="QPC81288.1"/>
    </source>
</evidence>
<name>A0A7S8E6J0_9CHLR</name>
<evidence type="ECO:0000313" key="5">
    <source>
        <dbReference type="Proteomes" id="UP000594468"/>
    </source>
</evidence>
<keyword evidence="2 4" id="KW-0808">Transferase</keyword>
<dbReference type="CDD" id="cd02440">
    <property type="entry name" value="AdoMet_MTases"/>
    <property type="match status" value="1"/>
</dbReference>
<dbReference type="PANTHER" id="PTHR43861">
    <property type="entry name" value="TRANS-ACONITATE 2-METHYLTRANSFERASE-RELATED"/>
    <property type="match status" value="1"/>
</dbReference>
<dbReference type="PANTHER" id="PTHR43861:SF1">
    <property type="entry name" value="TRANS-ACONITATE 2-METHYLTRANSFERASE"/>
    <property type="match status" value="1"/>
</dbReference>
<keyword evidence="5" id="KW-1185">Reference proteome</keyword>
<sequence>MFTALLNRRTICPEWQKIPWHEADFSRRMLAEHLNQMHDLASRRFSVIDQHVHWIHRKVLKSQAANVLDLGCGPGFYTGRLAALGHTCVGVDISPASIAYAREHNPGAEYILNDVRLVDYAKNQDLILMIYGELNAFSPQDAKTIIKKAYAALKPGGKLLLEVHTAEATQRFGKEPATWHTAQSGLFSDEPYLCLMETTYEADHTVFNYYVYAADSGEMTRYTSMLHTYTDDEYRQLLQDFSHVLFYPSLTGIIETSDLFVIVAEK</sequence>
<dbReference type="EMBL" id="CP062983">
    <property type="protein sequence ID" value="QPC81288.1"/>
    <property type="molecule type" value="Genomic_DNA"/>
</dbReference>
<reference evidence="4 5" key="1">
    <citation type="submission" date="2020-02" db="EMBL/GenBank/DDBJ databases">
        <authorList>
            <person name="Zheng R.K."/>
            <person name="Sun C.M."/>
        </authorList>
    </citation>
    <scope>NUCLEOTIDE SEQUENCE [LARGE SCALE GENOMIC DNA]</scope>
    <source>
        <strain evidence="5">rifampicinis</strain>
    </source>
</reference>
<accession>A0A7S8E6J0</accession>
<protein>
    <submittedName>
        <fullName evidence="4">Class I SAM-dependent methyltransferase</fullName>
    </submittedName>
</protein>
<dbReference type="Proteomes" id="UP000594468">
    <property type="component" value="Chromosome"/>
</dbReference>
<dbReference type="Gene3D" id="2.20.25.110">
    <property type="entry name" value="S-adenosyl-L-methionine-dependent methyltransferases"/>
    <property type="match status" value="1"/>
</dbReference>
<dbReference type="SUPFAM" id="SSF53335">
    <property type="entry name" value="S-adenosyl-L-methionine-dependent methyltransferases"/>
    <property type="match status" value="1"/>
</dbReference>
<dbReference type="GO" id="GO:0032259">
    <property type="term" value="P:methylation"/>
    <property type="evidence" value="ECO:0007669"/>
    <property type="project" value="UniProtKB-KW"/>
</dbReference>
<dbReference type="Gene3D" id="3.40.50.150">
    <property type="entry name" value="Vaccinia Virus protein VP39"/>
    <property type="match status" value="1"/>
</dbReference>
<dbReference type="AlphaFoldDB" id="A0A7S8E6J0"/>
<dbReference type="KEGG" id="pmet:G4Y79_16460"/>
<dbReference type="Pfam" id="PF13649">
    <property type="entry name" value="Methyltransf_25"/>
    <property type="match status" value="1"/>
</dbReference>
<dbReference type="GO" id="GO:0008168">
    <property type="term" value="F:methyltransferase activity"/>
    <property type="evidence" value="ECO:0007669"/>
    <property type="project" value="UniProtKB-KW"/>
</dbReference>
<feature type="domain" description="Methyltransferase" evidence="3">
    <location>
        <begin position="67"/>
        <end position="157"/>
    </location>
</feature>
<evidence type="ECO:0000259" key="3">
    <source>
        <dbReference type="Pfam" id="PF13649"/>
    </source>
</evidence>
<keyword evidence="1 4" id="KW-0489">Methyltransferase</keyword>
<dbReference type="InterPro" id="IPR029063">
    <property type="entry name" value="SAM-dependent_MTases_sf"/>
</dbReference>
<dbReference type="RefSeq" id="WP_195169361.1">
    <property type="nucleotide sequence ID" value="NZ_CP062983.1"/>
</dbReference>
<evidence type="ECO:0000256" key="1">
    <source>
        <dbReference type="ARBA" id="ARBA00022603"/>
    </source>
</evidence>
<dbReference type="InterPro" id="IPR041698">
    <property type="entry name" value="Methyltransf_25"/>
</dbReference>
<proteinExistence type="predicted"/>
<evidence type="ECO:0000256" key="2">
    <source>
        <dbReference type="ARBA" id="ARBA00022679"/>
    </source>
</evidence>